<comment type="catalytic activity">
    <reaction evidence="9">
        <text>O-acetyl-L-serine + hydrogen sulfide = L-cysteine + acetate</text>
        <dbReference type="Rhea" id="RHEA:14829"/>
        <dbReference type="ChEBI" id="CHEBI:29919"/>
        <dbReference type="ChEBI" id="CHEBI:30089"/>
        <dbReference type="ChEBI" id="CHEBI:35235"/>
        <dbReference type="ChEBI" id="CHEBI:58340"/>
        <dbReference type="EC" id="2.5.1.47"/>
    </reaction>
</comment>
<dbReference type="NCBIfam" id="TIGR01136">
    <property type="entry name" value="cysKM"/>
    <property type="match status" value="1"/>
</dbReference>
<dbReference type="CDD" id="cd01561">
    <property type="entry name" value="CBS_like"/>
    <property type="match status" value="1"/>
</dbReference>
<dbReference type="InterPro" id="IPR050214">
    <property type="entry name" value="Cys_Synth/Cystath_Beta-Synth"/>
</dbReference>
<dbReference type="STRING" id="869211.Spith_0866"/>
<dbReference type="FunFam" id="3.40.50.1100:FF:000067">
    <property type="entry name" value="Cysteine synthase"/>
    <property type="match status" value="1"/>
</dbReference>
<dbReference type="HOGENOM" id="CLU_021018_1_0_12"/>
<evidence type="ECO:0000256" key="7">
    <source>
        <dbReference type="ARBA" id="ARBA00022898"/>
    </source>
</evidence>
<evidence type="ECO:0000256" key="8">
    <source>
        <dbReference type="ARBA" id="ARBA00023192"/>
    </source>
</evidence>
<dbReference type="Gene3D" id="3.40.50.1100">
    <property type="match status" value="2"/>
</dbReference>
<evidence type="ECO:0000313" key="14">
    <source>
        <dbReference type="Proteomes" id="UP000007254"/>
    </source>
</evidence>
<dbReference type="InterPro" id="IPR005856">
    <property type="entry name" value="Cys_synth"/>
</dbReference>
<protein>
    <recommendedName>
        <fullName evidence="4">cysteine synthase</fullName>
        <ecNumber evidence="4">2.5.1.47</ecNumber>
    </recommendedName>
</protein>
<dbReference type="GO" id="GO:0006535">
    <property type="term" value="P:cysteine biosynthetic process from serine"/>
    <property type="evidence" value="ECO:0007669"/>
    <property type="project" value="InterPro"/>
</dbReference>
<dbReference type="InterPro" id="IPR005859">
    <property type="entry name" value="CysK"/>
</dbReference>
<dbReference type="OrthoDB" id="9808024at2"/>
<keyword evidence="6" id="KW-0808">Transferase</keyword>
<organism evidence="13 14">
    <name type="scientific">Winmispira thermophila (strain ATCC 700085 / DSM 6578 / Z-1203)</name>
    <name type="common">Spirochaeta thermophila</name>
    <dbReference type="NCBI Taxonomy" id="869211"/>
    <lineage>
        <taxon>Bacteria</taxon>
        <taxon>Pseudomonadati</taxon>
        <taxon>Spirochaetota</taxon>
        <taxon>Spirochaetia</taxon>
        <taxon>Winmispirales</taxon>
        <taxon>Winmispiraceae</taxon>
        <taxon>Winmispira</taxon>
    </lineage>
</organism>
<dbReference type="InterPro" id="IPR036052">
    <property type="entry name" value="TrpB-like_PALP_sf"/>
</dbReference>
<feature type="binding site" evidence="10">
    <location>
        <position position="74"/>
    </location>
    <ligand>
        <name>pyridoxal 5'-phosphate</name>
        <dbReference type="ChEBI" id="CHEBI:597326"/>
    </ligand>
</feature>
<feature type="modified residue" description="N6-(pyridoxal phosphate)lysine" evidence="11">
    <location>
        <position position="44"/>
    </location>
</feature>
<feature type="binding site" evidence="10">
    <location>
        <begin position="178"/>
        <end position="182"/>
    </location>
    <ligand>
        <name>pyridoxal 5'-phosphate</name>
        <dbReference type="ChEBI" id="CHEBI:597326"/>
    </ligand>
</feature>
<dbReference type="EC" id="2.5.1.47" evidence="4"/>
<dbReference type="InterPro" id="IPR001926">
    <property type="entry name" value="TrpB-like_PALP"/>
</dbReference>
<evidence type="ECO:0000256" key="4">
    <source>
        <dbReference type="ARBA" id="ARBA00012681"/>
    </source>
</evidence>
<dbReference type="KEGG" id="stq:Spith_0866"/>
<comment type="pathway">
    <text evidence="2">Amino-acid biosynthesis; L-cysteine biosynthesis; L-cysteine from L-serine: step 2/2.</text>
</comment>
<reference evidence="13 14" key="1">
    <citation type="submission" date="2011-06" db="EMBL/GenBank/DDBJ databases">
        <title>The complete genome of Spirochaeta thermophila DSM 6578.</title>
        <authorList>
            <consortium name="US DOE Joint Genome Institute (JGI-PGF)"/>
            <person name="Lucas S."/>
            <person name="Lapidus A."/>
            <person name="Bruce D."/>
            <person name="Goodwin L."/>
            <person name="Pitluck S."/>
            <person name="Peters L."/>
            <person name="Kyrpides N."/>
            <person name="Mavromatis K."/>
            <person name="Ivanova N."/>
            <person name="Mikailova N."/>
            <person name="Pagani I."/>
            <person name="Chertkov O."/>
            <person name="Detter J.C."/>
            <person name="Tapia R."/>
            <person name="Han C."/>
            <person name="Land M."/>
            <person name="Hauser L."/>
            <person name="Markowitz V."/>
            <person name="Cheng J.-F."/>
            <person name="Hugenholtz P."/>
            <person name="Woyke T."/>
            <person name="Wu D."/>
            <person name="Spring S."/>
            <person name="Merkhoffer B."/>
            <person name="Schneider S."/>
            <person name="Klenk H.-P."/>
            <person name="Eisen J.A."/>
        </authorList>
    </citation>
    <scope>NUCLEOTIDE SEQUENCE [LARGE SCALE GENOMIC DNA]</scope>
    <source>
        <strain evidence="14">ATCC 700085 / DSM 6578 / Z-1203</strain>
    </source>
</reference>
<dbReference type="RefSeq" id="WP_014624516.1">
    <property type="nucleotide sequence ID" value="NC_017583.1"/>
</dbReference>
<evidence type="ECO:0000313" key="13">
    <source>
        <dbReference type="EMBL" id="AEJ61141.1"/>
    </source>
</evidence>
<dbReference type="SUPFAM" id="SSF53686">
    <property type="entry name" value="Tryptophan synthase beta subunit-like PLP-dependent enzymes"/>
    <property type="match status" value="1"/>
</dbReference>
<dbReference type="Pfam" id="PF00291">
    <property type="entry name" value="PALP"/>
    <property type="match status" value="1"/>
</dbReference>
<comment type="similarity">
    <text evidence="3">Belongs to the cysteine synthase/cystathionine beta-synthase family.</text>
</comment>
<dbReference type="EMBL" id="CP002903">
    <property type="protein sequence ID" value="AEJ61141.1"/>
    <property type="molecule type" value="Genomic_DNA"/>
</dbReference>
<proteinExistence type="inferred from homology"/>
<evidence type="ECO:0000256" key="3">
    <source>
        <dbReference type="ARBA" id="ARBA00007103"/>
    </source>
</evidence>
<dbReference type="GO" id="GO:0005737">
    <property type="term" value="C:cytoplasm"/>
    <property type="evidence" value="ECO:0007669"/>
    <property type="project" value="UniProtKB-ARBA"/>
</dbReference>
<evidence type="ECO:0000256" key="2">
    <source>
        <dbReference type="ARBA" id="ARBA00004962"/>
    </source>
</evidence>
<keyword evidence="7 10" id="KW-0663">Pyridoxal phosphate</keyword>
<keyword evidence="8" id="KW-0198">Cysteine biosynthesis</keyword>
<evidence type="ECO:0000259" key="12">
    <source>
        <dbReference type="Pfam" id="PF00291"/>
    </source>
</evidence>
<evidence type="ECO:0000256" key="1">
    <source>
        <dbReference type="ARBA" id="ARBA00001933"/>
    </source>
</evidence>
<evidence type="ECO:0000256" key="11">
    <source>
        <dbReference type="PIRSR" id="PIRSR605856-51"/>
    </source>
</evidence>
<dbReference type="Proteomes" id="UP000007254">
    <property type="component" value="Chromosome"/>
</dbReference>
<feature type="binding site" evidence="10">
    <location>
        <position position="266"/>
    </location>
    <ligand>
        <name>pyridoxal 5'-phosphate</name>
        <dbReference type="ChEBI" id="CHEBI:597326"/>
    </ligand>
</feature>
<comment type="cofactor">
    <cofactor evidence="1 10">
        <name>pyridoxal 5'-phosphate</name>
        <dbReference type="ChEBI" id="CHEBI:597326"/>
    </cofactor>
</comment>
<evidence type="ECO:0000256" key="9">
    <source>
        <dbReference type="ARBA" id="ARBA00047931"/>
    </source>
</evidence>
<dbReference type="AlphaFoldDB" id="G0GBR3"/>
<keyword evidence="14" id="KW-1185">Reference proteome</keyword>
<name>G0GBR3_WINT7</name>
<dbReference type="NCBIfam" id="TIGR01139">
    <property type="entry name" value="cysK"/>
    <property type="match status" value="1"/>
</dbReference>
<gene>
    <name evidence="13" type="ordered locus">Spith_0866</name>
</gene>
<sequence>MAIAKDILELVGNTPLVRLNKVADGLPAEVVAKLEFFNPLSSVKDRIGLSMVVEAEKEGILTPGAVIVEATSGNTGIALAYVGAVKGYRVILTMPESMSIERRRLLAALGAELVLTPAEKGMKGAVEKAEELVRTIPNAFLARQFENLANPKIHYETTGPEIWRDTEGKVDVLVAGVGTGGTITGAGRYLKERNPEVKLVAVEPADSPVLSGGEPGPHLIQGIGAGFIPKVLDLSLIDEIITVKAEDAGAVARRLAKEEGIFAGISAGANVWAALQVASREEYRGKRVVVIVPDTGERYLSTWLFEEEA</sequence>
<dbReference type="PANTHER" id="PTHR10314">
    <property type="entry name" value="CYSTATHIONINE BETA-SYNTHASE"/>
    <property type="match status" value="1"/>
</dbReference>
<evidence type="ECO:0000256" key="6">
    <source>
        <dbReference type="ARBA" id="ARBA00022679"/>
    </source>
</evidence>
<evidence type="ECO:0000256" key="5">
    <source>
        <dbReference type="ARBA" id="ARBA00022605"/>
    </source>
</evidence>
<accession>G0GBR3</accession>
<dbReference type="GO" id="GO:0004124">
    <property type="term" value="F:cysteine synthase activity"/>
    <property type="evidence" value="ECO:0007669"/>
    <property type="project" value="UniProtKB-EC"/>
</dbReference>
<feature type="domain" description="Tryptophan synthase beta chain-like PALP" evidence="12">
    <location>
        <begin position="8"/>
        <end position="294"/>
    </location>
</feature>
<evidence type="ECO:0000256" key="10">
    <source>
        <dbReference type="PIRSR" id="PIRSR605856-50"/>
    </source>
</evidence>
<keyword evidence="5" id="KW-0028">Amino-acid biosynthesis</keyword>